<organism evidence="2 3">
    <name type="scientific">Linum tenue</name>
    <dbReference type="NCBI Taxonomy" id="586396"/>
    <lineage>
        <taxon>Eukaryota</taxon>
        <taxon>Viridiplantae</taxon>
        <taxon>Streptophyta</taxon>
        <taxon>Embryophyta</taxon>
        <taxon>Tracheophyta</taxon>
        <taxon>Spermatophyta</taxon>
        <taxon>Magnoliopsida</taxon>
        <taxon>eudicotyledons</taxon>
        <taxon>Gunneridae</taxon>
        <taxon>Pentapetalae</taxon>
        <taxon>rosids</taxon>
        <taxon>fabids</taxon>
        <taxon>Malpighiales</taxon>
        <taxon>Linaceae</taxon>
        <taxon>Linum</taxon>
    </lineage>
</organism>
<evidence type="ECO:0000313" key="2">
    <source>
        <dbReference type="EMBL" id="CAI0444249.1"/>
    </source>
</evidence>
<name>A0AAV0MBX0_9ROSI</name>
<sequence length="68" mass="8202">MHIFFKKLVTVYDIIEKLKKDPLEEIQKMAEKVEEKVQKYWFESCVVNEKNMKVNHLIYIACVLDPRS</sequence>
<evidence type="ECO:0000313" key="3">
    <source>
        <dbReference type="Proteomes" id="UP001154282"/>
    </source>
</evidence>
<dbReference type="EMBL" id="CAMGYJ010000007">
    <property type="protein sequence ID" value="CAI0444249.1"/>
    <property type="molecule type" value="Genomic_DNA"/>
</dbReference>
<keyword evidence="3" id="KW-1185">Reference proteome</keyword>
<dbReference type="AlphaFoldDB" id="A0AAV0MBX0"/>
<reference evidence="2" key="1">
    <citation type="submission" date="2022-08" db="EMBL/GenBank/DDBJ databases">
        <authorList>
            <person name="Gutierrez-Valencia J."/>
        </authorList>
    </citation>
    <scope>NUCLEOTIDE SEQUENCE</scope>
</reference>
<dbReference type="InterPro" id="IPR025525">
    <property type="entry name" value="hAT-like_transposase_RNase-H"/>
</dbReference>
<comment type="caution">
    <text evidence="2">The sequence shown here is derived from an EMBL/GenBank/DDBJ whole genome shotgun (WGS) entry which is preliminary data.</text>
</comment>
<proteinExistence type="predicted"/>
<gene>
    <name evidence="2" type="ORF">LITE_LOCUS28037</name>
</gene>
<protein>
    <recommendedName>
        <fullName evidence="1">hAT-like transposase RNase-H fold domain-containing protein</fullName>
    </recommendedName>
</protein>
<dbReference type="GO" id="GO:0003677">
    <property type="term" value="F:DNA binding"/>
    <property type="evidence" value="ECO:0007669"/>
    <property type="project" value="InterPro"/>
</dbReference>
<evidence type="ECO:0000259" key="1">
    <source>
        <dbReference type="Pfam" id="PF14372"/>
    </source>
</evidence>
<accession>A0AAV0MBX0</accession>
<dbReference type="Pfam" id="PF14372">
    <property type="entry name" value="hAT-like_RNase-H"/>
    <property type="match status" value="1"/>
</dbReference>
<feature type="domain" description="hAT-like transposase RNase-H fold" evidence="1">
    <location>
        <begin position="2"/>
        <end position="67"/>
    </location>
</feature>
<dbReference type="Proteomes" id="UP001154282">
    <property type="component" value="Unassembled WGS sequence"/>
</dbReference>
<feature type="non-terminal residue" evidence="2">
    <location>
        <position position="68"/>
    </location>
</feature>